<evidence type="ECO:0000256" key="1">
    <source>
        <dbReference type="SAM" id="Phobius"/>
    </source>
</evidence>
<dbReference type="WBParaSite" id="ECPE_0001317701-mRNA-1">
    <property type="protein sequence ID" value="ECPE_0001317701-mRNA-1"/>
    <property type="gene ID" value="ECPE_0001317701"/>
</dbReference>
<gene>
    <name evidence="2" type="ORF">ECPE_LOCUS13138</name>
</gene>
<reference evidence="2 3" key="2">
    <citation type="submission" date="2018-11" db="EMBL/GenBank/DDBJ databases">
        <authorList>
            <consortium name="Pathogen Informatics"/>
        </authorList>
    </citation>
    <scope>NUCLEOTIDE SEQUENCE [LARGE SCALE GENOMIC DNA]</scope>
    <source>
        <strain evidence="2 3">Egypt</strain>
    </source>
</reference>
<name>A0A183B1Q3_9TREM</name>
<protein>
    <submittedName>
        <fullName evidence="4">MFS domain-containing protein</fullName>
    </submittedName>
</protein>
<dbReference type="Proteomes" id="UP000272942">
    <property type="component" value="Unassembled WGS sequence"/>
</dbReference>
<sequence>MTLLYNMNTRTPITSGGNPLLASVWGSLAAGPFSLMHAGYGLGAAVAPLLVAPFTIRPYIENETKTLNTTNSTVQLADAVDSDEVNNPLNALLSPNSTESALIQPVVPYSLVGLVLLICAAFFIPFDGIPWSRLCRSHAGSPLTRQPNVVSLYPLPPPENVIE</sequence>
<organism evidence="4">
    <name type="scientific">Echinostoma caproni</name>
    <dbReference type="NCBI Taxonomy" id="27848"/>
    <lineage>
        <taxon>Eukaryota</taxon>
        <taxon>Metazoa</taxon>
        <taxon>Spiralia</taxon>
        <taxon>Lophotrochozoa</taxon>
        <taxon>Platyhelminthes</taxon>
        <taxon>Trematoda</taxon>
        <taxon>Digenea</taxon>
        <taxon>Plagiorchiida</taxon>
        <taxon>Echinostomata</taxon>
        <taxon>Echinostomatoidea</taxon>
        <taxon>Echinostomatidae</taxon>
        <taxon>Echinostoma</taxon>
    </lineage>
</organism>
<proteinExistence type="predicted"/>
<reference evidence="4" key="1">
    <citation type="submission" date="2016-06" db="UniProtKB">
        <authorList>
            <consortium name="WormBaseParasite"/>
        </authorList>
    </citation>
    <scope>IDENTIFICATION</scope>
</reference>
<keyword evidence="1" id="KW-1133">Transmembrane helix</keyword>
<keyword evidence="3" id="KW-1185">Reference proteome</keyword>
<dbReference type="EMBL" id="UZAN01054402">
    <property type="protein sequence ID" value="VDP90410.1"/>
    <property type="molecule type" value="Genomic_DNA"/>
</dbReference>
<keyword evidence="1" id="KW-0472">Membrane</keyword>
<evidence type="ECO:0000313" key="4">
    <source>
        <dbReference type="WBParaSite" id="ECPE_0001317701-mRNA-1"/>
    </source>
</evidence>
<evidence type="ECO:0000313" key="2">
    <source>
        <dbReference type="EMBL" id="VDP90410.1"/>
    </source>
</evidence>
<dbReference type="AlphaFoldDB" id="A0A183B1Q3"/>
<accession>A0A183B1Q3</accession>
<keyword evidence="1" id="KW-0812">Transmembrane</keyword>
<evidence type="ECO:0000313" key="3">
    <source>
        <dbReference type="Proteomes" id="UP000272942"/>
    </source>
</evidence>
<feature type="transmembrane region" description="Helical" evidence="1">
    <location>
        <begin position="106"/>
        <end position="126"/>
    </location>
</feature>